<organism evidence="1">
    <name type="scientific">uncultured prokaryote</name>
    <dbReference type="NCBI Taxonomy" id="198431"/>
    <lineage>
        <taxon>unclassified sequences</taxon>
        <taxon>environmental samples</taxon>
    </lineage>
</organism>
<accession>A0A0H5Q5Q6</accession>
<reference evidence="1" key="2">
    <citation type="submission" date="2015-07" db="EMBL/GenBank/DDBJ databases">
        <title>Plasmids, circular viruses and viroids from rat gut.</title>
        <authorList>
            <person name="Jorgensen T.J."/>
            <person name="Hansen M.A."/>
            <person name="Xu Z."/>
            <person name="Tabak M.A."/>
            <person name="Sorensen S.J."/>
            <person name="Hansen L.H."/>
        </authorList>
    </citation>
    <scope>NUCLEOTIDE SEQUENCE</scope>
    <source>
        <strain evidence="1">RGFK1248</strain>
    </source>
</reference>
<evidence type="ECO:0000313" key="1">
    <source>
        <dbReference type="EMBL" id="CRY96754.1"/>
    </source>
</evidence>
<dbReference type="AlphaFoldDB" id="A0A0H5Q5Q6"/>
<protein>
    <submittedName>
        <fullName evidence="1">Uncharacterized protein</fullName>
    </submittedName>
</protein>
<name>A0A0H5Q5Q6_9ZZZZ</name>
<dbReference type="EMBL" id="LN853820">
    <property type="protein sequence ID" value="CRY96754.1"/>
    <property type="molecule type" value="Genomic_DNA"/>
</dbReference>
<proteinExistence type="predicted"/>
<reference evidence="1" key="1">
    <citation type="submission" date="2015-06" db="EMBL/GenBank/DDBJ databases">
        <authorList>
            <person name="Joergensen T."/>
        </authorList>
    </citation>
    <scope>NUCLEOTIDE SEQUENCE</scope>
    <source>
        <strain evidence="1">RGFK1248</strain>
    </source>
</reference>
<sequence length="216" mass="22306">MVARNRFVINGGLGVGTERWSVSLHFAGGDAGPVSGGPSLNAWCEVVAAGIDAQIQNVLGNYLSSVGTIDRLDAYEYGASGPALAAGSAPVVDCEGLVTASKPYQTCSVFTLRTGLAGASYRGRAYWPAIGSVINANGLFQSESTAGSTAARFSELLEFIAAASGSDPAFGPVVYSATRNLVTPVTSVEWDTVPDIQRRRADALIGVRTASPYPAI</sequence>